<keyword evidence="1" id="KW-0812">Transmembrane</keyword>
<protein>
    <submittedName>
        <fullName evidence="2">Uncharacterized protein</fullName>
    </submittedName>
</protein>
<name>A0A645HNF5_9ZZZZ</name>
<feature type="transmembrane region" description="Helical" evidence="1">
    <location>
        <begin position="59"/>
        <end position="81"/>
    </location>
</feature>
<dbReference type="EMBL" id="VSSQ01096304">
    <property type="protein sequence ID" value="MPN40106.1"/>
    <property type="molecule type" value="Genomic_DNA"/>
</dbReference>
<feature type="transmembrane region" description="Helical" evidence="1">
    <location>
        <begin position="6"/>
        <end position="27"/>
    </location>
</feature>
<proteinExistence type="predicted"/>
<dbReference type="AlphaFoldDB" id="A0A645HNF5"/>
<organism evidence="2">
    <name type="scientific">bioreactor metagenome</name>
    <dbReference type="NCBI Taxonomy" id="1076179"/>
    <lineage>
        <taxon>unclassified sequences</taxon>
        <taxon>metagenomes</taxon>
        <taxon>ecological metagenomes</taxon>
    </lineage>
</organism>
<comment type="caution">
    <text evidence="2">The sequence shown here is derived from an EMBL/GenBank/DDBJ whole genome shotgun (WGS) entry which is preliminary data.</text>
</comment>
<sequence>MKNTATVLILGICALIPFVLLFFLCLVRHPRENTIGGTSLASYLDVSFCGLHFTLYPTWGSILLLGMGILLILCAFLLLALKPVS</sequence>
<accession>A0A645HNF5</accession>
<evidence type="ECO:0000256" key="1">
    <source>
        <dbReference type="SAM" id="Phobius"/>
    </source>
</evidence>
<keyword evidence="1" id="KW-0472">Membrane</keyword>
<evidence type="ECO:0000313" key="2">
    <source>
        <dbReference type="EMBL" id="MPN40106.1"/>
    </source>
</evidence>
<keyword evidence="1" id="KW-1133">Transmembrane helix</keyword>
<feature type="transmembrane region" description="Helical" evidence="1">
    <location>
        <begin position="34"/>
        <end position="53"/>
    </location>
</feature>
<reference evidence="2" key="1">
    <citation type="submission" date="2019-08" db="EMBL/GenBank/DDBJ databases">
        <authorList>
            <person name="Kucharzyk K."/>
            <person name="Murdoch R.W."/>
            <person name="Higgins S."/>
            <person name="Loffler F."/>
        </authorList>
    </citation>
    <scope>NUCLEOTIDE SEQUENCE</scope>
</reference>
<gene>
    <name evidence="2" type="ORF">SDC9_187641</name>
</gene>